<dbReference type="PANTHER" id="PTHR10887">
    <property type="entry name" value="DNA2/NAM7 HELICASE FAMILY"/>
    <property type="match status" value="1"/>
</dbReference>
<feature type="domain" description="DNA2/NAM7 helicase-like C-terminal" evidence="8">
    <location>
        <begin position="706"/>
        <end position="902"/>
    </location>
</feature>
<dbReference type="InterPro" id="IPR041677">
    <property type="entry name" value="DNA2/NAM7_AAA_11"/>
</dbReference>
<sequence>MSKRDGGNGDLVMDFIFSWSLDDIFNGDLFKEKVVKNPLTFESLKSYLNSYTFPMLEEVRADVASCLEAIGKAPFTNIVEINKIGPKKQLLYHIKIGRQNASVTGKNKIYIPKRGDIFVLTDSRPKFVSDLIRNGRSYRIAIVSEGCKISLSKSLDNDQFCDIGNSKTPLFAVYLMNIATSSRMWRAIDFELATKRNLLLVKEVINTKSSIFKDREVPQSDVLGNIKNKLLAFNFNESQNNAVLRCALAATCNEKCSIDLIWGPPGTGKTKTTAALLWILREMKCRTLTCAPTNTAVREVASRYMNLLKDNSAEEGALLLGDVLLFGNKDRMNIDDNLHLHDVFLDNRVKKLRPWFAQKTGWKHCLDSMVEFFVDCLKLYLYHVIKKFPQDFVRRKFLKISENMNQCLRTLRTHLPNASISQESSKDIVLLLDLLQELVDLLIKDISSSNLKSLIDSVGRKSLEISKSLTTLRMHLTSASISEESSRDIVLLLELLQEFDDLQKEFCSINLKSFEDFVRRTFAENSRSLSQCLTTLRTHLPSASVSEESSRDIVLLLDLLQEFNGLLQKNFTSSDLEEVFKSNNGLNSNSKTLELRKSKERCLQVLYRLQSGLKLPPTCSRRGIGDFCMQKASLMFCTAFSTSKLYNVKRMIPLDVLVIDEAAQLKECETLIPLQLSVVRHAILIGDECQLPAMVKSKASENALFGRSLFERLSLLGYKKQLLNVQYRMHPSISRFPNANFYNNKISDGPSVIDKKHTRCFLPGPMFGPYSFINIEFGNEVADGLTHSKKNLVEVAVISDIISRLFSECVRTKQRVSVGIICPYTAQVSAIREKLGKAYKGHSFFSFRVNSVDGFQGSEEDIIMFSAVRSNTAGTVGFLYNHQRTNVALTRARHCLWVLGNEPTLSSSGTIWSKLVCDAKNRGCFFDGKDDKNIMNVMMKSCNGFGKINEQIYNMTSLDISKTQEKKYGEMHVLSNQFVQLSMDNTSEAPKCDSRKIETSEGKRMENNTKMEDKRIETTPKEKNVVKHEKLSNLSSKVVHHSEHPQLIKSEGYMQTGTLRNWSNQNNDASSSTIKMTTAPKPKQINEEEKEEPSNIRATILTSIAVAVIGSAVFMIFHCFNQN</sequence>
<evidence type="ECO:0000256" key="4">
    <source>
        <dbReference type="ARBA" id="ARBA00022840"/>
    </source>
</evidence>
<dbReference type="InterPro" id="IPR047187">
    <property type="entry name" value="SF1_C_Upf1"/>
</dbReference>
<dbReference type="AlphaFoldDB" id="A0AB40CGC9"/>
<dbReference type="FunFam" id="3.40.50.300:FF:000326">
    <property type="entry name" value="P-loop containing nucleoside triphosphate hydrolase"/>
    <property type="match status" value="1"/>
</dbReference>
<evidence type="ECO:0000313" key="11">
    <source>
        <dbReference type="RefSeq" id="XP_039138895.1"/>
    </source>
</evidence>
<dbReference type="GO" id="GO:0004386">
    <property type="term" value="F:helicase activity"/>
    <property type="evidence" value="ECO:0007669"/>
    <property type="project" value="UniProtKB-KW"/>
</dbReference>
<dbReference type="InterPro" id="IPR045529">
    <property type="entry name" value="DUF6469"/>
</dbReference>
<feature type="domain" description="DUF6469" evidence="9">
    <location>
        <begin position="74"/>
        <end position="189"/>
    </location>
</feature>
<dbReference type="GO" id="GO:0005524">
    <property type="term" value="F:ATP binding"/>
    <property type="evidence" value="ECO:0007669"/>
    <property type="project" value="UniProtKB-KW"/>
</dbReference>
<feature type="region of interest" description="Disordered" evidence="5">
    <location>
        <begin position="1064"/>
        <end position="1094"/>
    </location>
</feature>
<feature type="transmembrane region" description="Helical" evidence="6">
    <location>
        <begin position="1100"/>
        <end position="1120"/>
    </location>
</feature>
<evidence type="ECO:0000256" key="1">
    <source>
        <dbReference type="ARBA" id="ARBA00022741"/>
    </source>
</evidence>
<evidence type="ECO:0000256" key="2">
    <source>
        <dbReference type="ARBA" id="ARBA00022801"/>
    </source>
</evidence>
<keyword evidence="1" id="KW-0547">Nucleotide-binding</keyword>
<keyword evidence="2" id="KW-0378">Hydrolase</keyword>
<evidence type="ECO:0000256" key="5">
    <source>
        <dbReference type="SAM" id="MobiDB-lite"/>
    </source>
</evidence>
<feature type="domain" description="DNA2/NAM7 helicase helicase" evidence="7">
    <location>
        <begin position="235"/>
        <end position="698"/>
    </location>
</feature>
<feature type="compositionally biased region" description="Polar residues" evidence="5">
    <location>
        <begin position="1064"/>
        <end position="1076"/>
    </location>
</feature>
<keyword evidence="3" id="KW-0347">Helicase</keyword>
<dbReference type="InterPro" id="IPR041679">
    <property type="entry name" value="DNA2/NAM7-like_C"/>
</dbReference>
<dbReference type="Pfam" id="PF20073">
    <property type="entry name" value="DUF6469"/>
    <property type="match status" value="1"/>
</dbReference>
<evidence type="ECO:0000256" key="3">
    <source>
        <dbReference type="ARBA" id="ARBA00022806"/>
    </source>
</evidence>
<dbReference type="GeneID" id="120276238"/>
<dbReference type="Proteomes" id="UP001515500">
    <property type="component" value="Chromosome 14"/>
</dbReference>
<dbReference type="InterPro" id="IPR045055">
    <property type="entry name" value="DNA2/NAM7-like"/>
</dbReference>
<gene>
    <name evidence="11" type="primary">LOC120276238</name>
</gene>
<evidence type="ECO:0000256" key="6">
    <source>
        <dbReference type="SAM" id="Phobius"/>
    </source>
</evidence>
<proteinExistence type="predicted"/>
<dbReference type="SUPFAM" id="SSF52540">
    <property type="entry name" value="P-loop containing nucleoside triphosphate hydrolases"/>
    <property type="match status" value="1"/>
</dbReference>
<dbReference type="Pfam" id="PF13086">
    <property type="entry name" value="AAA_11"/>
    <property type="match status" value="1"/>
</dbReference>
<dbReference type="Gene3D" id="3.40.50.300">
    <property type="entry name" value="P-loop containing nucleotide triphosphate hydrolases"/>
    <property type="match status" value="2"/>
</dbReference>
<name>A0AB40CGC9_DIOCR</name>
<protein>
    <submittedName>
        <fullName evidence="11">Uncharacterized protein LOC120276238</fullName>
    </submittedName>
</protein>
<dbReference type="PANTHER" id="PTHR10887:SF515">
    <property type="entry name" value="P-LOOP CONTAINING NUCLEOSIDE TRIPHOSPHATE HYDROLASES SUPERFAMILY PROTEIN"/>
    <property type="match status" value="1"/>
</dbReference>
<keyword evidence="6" id="KW-0472">Membrane</keyword>
<evidence type="ECO:0000313" key="10">
    <source>
        <dbReference type="Proteomes" id="UP001515500"/>
    </source>
</evidence>
<evidence type="ECO:0000259" key="9">
    <source>
        <dbReference type="Pfam" id="PF20073"/>
    </source>
</evidence>
<reference evidence="11" key="1">
    <citation type="submission" date="2025-08" db="UniProtKB">
        <authorList>
            <consortium name="RefSeq"/>
        </authorList>
    </citation>
    <scope>IDENTIFICATION</scope>
</reference>
<keyword evidence="10" id="KW-1185">Reference proteome</keyword>
<organism evidence="10 11">
    <name type="scientific">Dioscorea cayennensis subsp. rotundata</name>
    <name type="common">White Guinea yam</name>
    <name type="synonym">Dioscorea rotundata</name>
    <dbReference type="NCBI Taxonomy" id="55577"/>
    <lineage>
        <taxon>Eukaryota</taxon>
        <taxon>Viridiplantae</taxon>
        <taxon>Streptophyta</taxon>
        <taxon>Embryophyta</taxon>
        <taxon>Tracheophyta</taxon>
        <taxon>Spermatophyta</taxon>
        <taxon>Magnoliopsida</taxon>
        <taxon>Liliopsida</taxon>
        <taxon>Dioscoreales</taxon>
        <taxon>Dioscoreaceae</taxon>
        <taxon>Dioscorea</taxon>
    </lineage>
</organism>
<dbReference type="GO" id="GO:0016787">
    <property type="term" value="F:hydrolase activity"/>
    <property type="evidence" value="ECO:0007669"/>
    <property type="project" value="UniProtKB-KW"/>
</dbReference>
<dbReference type="Pfam" id="PF13087">
    <property type="entry name" value="AAA_12"/>
    <property type="match status" value="1"/>
</dbReference>
<evidence type="ECO:0000259" key="8">
    <source>
        <dbReference type="Pfam" id="PF13087"/>
    </source>
</evidence>
<dbReference type="InterPro" id="IPR027417">
    <property type="entry name" value="P-loop_NTPase"/>
</dbReference>
<accession>A0AB40CGC9</accession>
<keyword evidence="4" id="KW-0067">ATP-binding</keyword>
<dbReference type="RefSeq" id="XP_039138895.1">
    <property type="nucleotide sequence ID" value="XM_039282961.1"/>
</dbReference>
<dbReference type="CDD" id="cd18808">
    <property type="entry name" value="SF1_C_Upf1"/>
    <property type="match status" value="1"/>
</dbReference>
<keyword evidence="6" id="KW-1133">Transmembrane helix</keyword>
<dbReference type="GO" id="GO:0005694">
    <property type="term" value="C:chromosome"/>
    <property type="evidence" value="ECO:0007669"/>
    <property type="project" value="UniProtKB-ARBA"/>
</dbReference>
<keyword evidence="6" id="KW-0812">Transmembrane</keyword>
<evidence type="ECO:0000259" key="7">
    <source>
        <dbReference type="Pfam" id="PF13086"/>
    </source>
</evidence>